<evidence type="ECO:0000256" key="2">
    <source>
        <dbReference type="RuleBase" id="RU003616"/>
    </source>
</evidence>
<dbReference type="PROSITE" id="PS01031">
    <property type="entry name" value="SHSP"/>
    <property type="match status" value="1"/>
</dbReference>
<proteinExistence type="inferred from homology"/>
<dbReference type="RefSeq" id="WP_320324838.1">
    <property type="nucleotide sequence ID" value="NZ_JALBUS010000002.1"/>
</dbReference>
<comment type="caution">
    <text evidence="4">The sequence shown here is derived from an EMBL/GenBank/DDBJ whole genome shotgun (WGS) entry which is preliminary data.</text>
</comment>
<dbReference type="Proteomes" id="UP001285244">
    <property type="component" value="Unassembled WGS sequence"/>
</dbReference>
<dbReference type="EMBL" id="JALBUS010000002">
    <property type="protein sequence ID" value="MDX8416503.1"/>
    <property type="molecule type" value="Genomic_DNA"/>
</dbReference>
<organism evidence="4 5">
    <name type="scientific">Absicoccus intestinalis</name>
    <dbReference type="NCBI Taxonomy" id="2926319"/>
    <lineage>
        <taxon>Bacteria</taxon>
        <taxon>Bacillati</taxon>
        <taxon>Bacillota</taxon>
        <taxon>Erysipelotrichia</taxon>
        <taxon>Erysipelotrichales</taxon>
        <taxon>Erysipelotrichaceae</taxon>
        <taxon>Absicoccus</taxon>
    </lineage>
</organism>
<evidence type="ECO:0000313" key="5">
    <source>
        <dbReference type="Proteomes" id="UP001285244"/>
    </source>
</evidence>
<accession>A0ABU4WL34</accession>
<feature type="domain" description="SHSP" evidence="3">
    <location>
        <begin position="13"/>
        <end position="127"/>
    </location>
</feature>
<dbReference type="InterPro" id="IPR002068">
    <property type="entry name" value="A-crystallin/Hsp20_dom"/>
</dbReference>
<evidence type="ECO:0000313" key="4">
    <source>
        <dbReference type="EMBL" id="MDX8416503.1"/>
    </source>
</evidence>
<dbReference type="Gene3D" id="2.60.40.790">
    <property type="match status" value="1"/>
</dbReference>
<gene>
    <name evidence="4" type="ORF">MOZ64_01395</name>
</gene>
<dbReference type="Pfam" id="PF00011">
    <property type="entry name" value="HSP20"/>
    <property type="match status" value="1"/>
</dbReference>
<evidence type="ECO:0000256" key="1">
    <source>
        <dbReference type="PROSITE-ProRule" id="PRU00285"/>
    </source>
</evidence>
<comment type="similarity">
    <text evidence="1 2">Belongs to the small heat shock protein (HSP20) family.</text>
</comment>
<dbReference type="PANTHER" id="PTHR11527">
    <property type="entry name" value="HEAT-SHOCK PROTEIN 20 FAMILY MEMBER"/>
    <property type="match status" value="1"/>
</dbReference>
<sequence>MKREHHNWNDWDIFHESNNMKTDIVEKDGNFIMKVEIPGFEKDEIKAELVNDYLYIKANKKKQEQKTDTHGTMIHQERSNHCSRRYYVGEGYDEDDFKAHFENGMLTIIFPDKRTEDQEKPREIQID</sequence>
<protein>
    <submittedName>
        <fullName evidence="4">Hsp20 family protein</fullName>
    </submittedName>
</protein>
<evidence type="ECO:0000259" key="3">
    <source>
        <dbReference type="PROSITE" id="PS01031"/>
    </source>
</evidence>
<keyword evidence="5" id="KW-1185">Reference proteome</keyword>
<dbReference type="InterPro" id="IPR008978">
    <property type="entry name" value="HSP20-like_chaperone"/>
</dbReference>
<reference evidence="4 5" key="1">
    <citation type="submission" date="2022-03" db="EMBL/GenBank/DDBJ databases">
        <title>Novel taxa within the pig intestine.</title>
        <authorList>
            <person name="Wylensek D."/>
            <person name="Bishof K."/>
            <person name="Afrizal A."/>
            <person name="Clavel T."/>
        </authorList>
    </citation>
    <scope>NUCLEOTIDE SEQUENCE [LARGE SCALE GENOMIC DNA]</scope>
    <source>
        <strain evidence="4 5">Cla-KB-P134</strain>
    </source>
</reference>
<dbReference type="InterPro" id="IPR031107">
    <property type="entry name" value="Small_HSP"/>
</dbReference>
<name>A0ABU4WL34_9FIRM</name>
<dbReference type="SUPFAM" id="SSF49764">
    <property type="entry name" value="HSP20-like chaperones"/>
    <property type="match status" value="1"/>
</dbReference>